<dbReference type="PANTHER" id="PTHR43214:SF41">
    <property type="entry name" value="NITRATE_NITRITE RESPONSE REGULATOR PROTEIN NARP"/>
    <property type="match status" value="1"/>
</dbReference>
<dbReference type="PANTHER" id="PTHR43214">
    <property type="entry name" value="TWO-COMPONENT RESPONSE REGULATOR"/>
    <property type="match status" value="1"/>
</dbReference>
<evidence type="ECO:0000313" key="10">
    <source>
        <dbReference type="Proteomes" id="UP000282892"/>
    </source>
</evidence>
<dbReference type="STRING" id="1193713.GCA_001636315_00062"/>
<feature type="modified residue" description="4-aspartylphosphate" evidence="6">
    <location>
        <position position="53"/>
    </location>
</feature>
<dbReference type="PRINTS" id="PR00038">
    <property type="entry name" value="HTHLUXR"/>
</dbReference>
<sequence>MKVLIVDDHILIRKGIRFLLEKFTDIQVVGEARDGSEAITLALKEKPDIILMDLSMPDGLDGFSTAQTILFETEEVKIIALTTHDEEIYVRKALKHGIHGYLLKNSHSNELFDAMKAVYRGKRFYRTRVPEHQFKRLSEEEDAASVLTVREQEIVRLTSLGYTNIQIGKQLGISPKTVENHKANIMRKLGFKEKHELVKYAIKNKLIDLF</sequence>
<dbReference type="RefSeq" id="WP_127487489.1">
    <property type="nucleotide sequence ID" value="NZ_CP022572.1"/>
</dbReference>
<dbReference type="PROSITE" id="PS50110">
    <property type="entry name" value="RESPONSE_REGULATORY"/>
    <property type="match status" value="1"/>
</dbReference>
<dbReference type="PROSITE" id="PS00622">
    <property type="entry name" value="HTH_LUXR_1"/>
    <property type="match status" value="1"/>
</dbReference>
<dbReference type="CDD" id="cd17535">
    <property type="entry name" value="REC_NarL-like"/>
    <property type="match status" value="1"/>
</dbReference>
<dbReference type="InterPro" id="IPR016032">
    <property type="entry name" value="Sig_transdc_resp-reg_C-effctor"/>
</dbReference>
<keyword evidence="5" id="KW-0804">Transcription</keyword>
<dbReference type="Gene3D" id="3.40.50.2300">
    <property type="match status" value="1"/>
</dbReference>
<dbReference type="InterPro" id="IPR039420">
    <property type="entry name" value="WalR-like"/>
</dbReference>
<proteinExistence type="predicted"/>
<evidence type="ECO:0000256" key="6">
    <source>
        <dbReference type="PROSITE-ProRule" id="PRU00169"/>
    </source>
</evidence>
<dbReference type="InterPro" id="IPR011006">
    <property type="entry name" value="CheY-like_superfamily"/>
</dbReference>
<dbReference type="GO" id="GO:0006355">
    <property type="term" value="P:regulation of DNA-templated transcription"/>
    <property type="evidence" value="ECO:0007669"/>
    <property type="project" value="InterPro"/>
</dbReference>
<dbReference type="InterPro" id="IPR001789">
    <property type="entry name" value="Sig_transdc_resp-reg_receiver"/>
</dbReference>
<dbReference type="Pfam" id="PF00072">
    <property type="entry name" value="Response_reg"/>
    <property type="match status" value="1"/>
</dbReference>
<keyword evidence="4 9" id="KW-0238">DNA-binding</keyword>
<dbReference type="SUPFAM" id="SSF46894">
    <property type="entry name" value="C-terminal effector domain of the bipartite response regulators"/>
    <property type="match status" value="1"/>
</dbReference>
<evidence type="ECO:0000259" key="7">
    <source>
        <dbReference type="PROSITE" id="PS50043"/>
    </source>
</evidence>
<evidence type="ECO:0000256" key="1">
    <source>
        <dbReference type="ARBA" id="ARBA00004496"/>
    </source>
</evidence>
<dbReference type="SMART" id="SM00448">
    <property type="entry name" value="REC"/>
    <property type="match status" value="1"/>
</dbReference>
<dbReference type="InterPro" id="IPR058245">
    <property type="entry name" value="NreC/VraR/RcsB-like_REC"/>
</dbReference>
<evidence type="ECO:0000256" key="4">
    <source>
        <dbReference type="ARBA" id="ARBA00023125"/>
    </source>
</evidence>
<dbReference type="CDD" id="cd06170">
    <property type="entry name" value="LuxR_C_like"/>
    <property type="match status" value="1"/>
</dbReference>
<dbReference type="KEGG" id="nmk:CHR53_16200"/>
<reference evidence="9 10" key="1">
    <citation type="submission" date="2017-07" db="EMBL/GenBank/DDBJ databases">
        <title>The complete genome sequence of Bacillus mesonae strain H20-5, an efficient strain improving plant abiotic stress resistance.</title>
        <authorList>
            <person name="Kim S.Y."/>
            <person name="Song H."/>
            <person name="Sang M.K."/>
            <person name="Weon H.-Y."/>
            <person name="Song J."/>
        </authorList>
    </citation>
    <scope>NUCLEOTIDE SEQUENCE [LARGE SCALE GENOMIC DNA]</scope>
    <source>
        <strain evidence="9 10">H20-5</strain>
    </source>
</reference>
<dbReference type="AlphaFoldDB" id="A0A3Q9QVY1"/>
<accession>A0A3Q9QVY1</accession>
<evidence type="ECO:0000256" key="3">
    <source>
        <dbReference type="ARBA" id="ARBA00023015"/>
    </source>
</evidence>
<dbReference type="GO" id="GO:0005737">
    <property type="term" value="C:cytoplasm"/>
    <property type="evidence" value="ECO:0007669"/>
    <property type="project" value="UniProtKB-SubCell"/>
</dbReference>
<dbReference type="SMART" id="SM00421">
    <property type="entry name" value="HTH_LUXR"/>
    <property type="match status" value="1"/>
</dbReference>
<dbReference type="EMBL" id="CP022572">
    <property type="protein sequence ID" value="AZU62682.1"/>
    <property type="molecule type" value="Genomic_DNA"/>
</dbReference>
<evidence type="ECO:0000259" key="8">
    <source>
        <dbReference type="PROSITE" id="PS50110"/>
    </source>
</evidence>
<keyword evidence="2 6" id="KW-0597">Phosphoprotein</keyword>
<dbReference type="GO" id="GO:0003677">
    <property type="term" value="F:DNA binding"/>
    <property type="evidence" value="ECO:0007669"/>
    <property type="project" value="UniProtKB-KW"/>
</dbReference>
<dbReference type="PROSITE" id="PS50043">
    <property type="entry name" value="HTH_LUXR_2"/>
    <property type="match status" value="1"/>
</dbReference>
<evidence type="ECO:0000313" key="9">
    <source>
        <dbReference type="EMBL" id="AZU62682.1"/>
    </source>
</evidence>
<keyword evidence="3" id="KW-0805">Transcription regulation</keyword>
<gene>
    <name evidence="9" type="ORF">CHR53_16200</name>
</gene>
<evidence type="ECO:0000256" key="5">
    <source>
        <dbReference type="ARBA" id="ARBA00023163"/>
    </source>
</evidence>
<organism evidence="9 10">
    <name type="scientific">Neobacillus mesonae</name>
    <dbReference type="NCBI Taxonomy" id="1193713"/>
    <lineage>
        <taxon>Bacteria</taxon>
        <taxon>Bacillati</taxon>
        <taxon>Bacillota</taxon>
        <taxon>Bacilli</taxon>
        <taxon>Bacillales</taxon>
        <taxon>Bacillaceae</taxon>
        <taxon>Neobacillus</taxon>
    </lineage>
</organism>
<dbReference type="Proteomes" id="UP000282892">
    <property type="component" value="Chromosome"/>
</dbReference>
<name>A0A3Q9QVY1_9BACI</name>
<evidence type="ECO:0000256" key="2">
    <source>
        <dbReference type="ARBA" id="ARBA00022553"/>
    </source>
</evidence>
<dbReference type="OrthoDB" id="9780153at2"/>
<dbReference type="SUPFAM" id="SSF52172">
    <property type="entry name" value="CheY-like"/>
    <property type="match status" value="1"/>
</dbReference>
<dbReference type="InterPro" id="IPR000792">
    <property type="entry name" value="Tscrpt_reg_LuxR_C"/>
</dbReference>
<protein>
    <submittedName>
        <fullName evidence="9">DNA-binding response regulator</fullName>
    </submittedName>
</protein>
<feature type="domain" description="HTH luxR-type" evidence="7">
    <location>
        <begin position="140"/>
        <end position="205"/>
    </location>
</feature>
<feature type="domain" description="Response regulatory" evidence="8">
    <location>
        <begin position="2"/>
        <end position="119"/>
    </location>
</feature>
<dbReference type="Pfam" id="PF00196">
    <property type="entry name" value="GerE"/>
    <property type="match status" value="1"/>
</dbReference>
<comment type="subcellular location">
    <subcellularLocation>
        <location evidence="1">Cytoplasm</location>
    </subcellularLocation>
</comment>
<keyword evidence="10" id="KW-1185">Reference proteome</keyword>
<dbReference type="GO" id="GO:0000160">
    <property type="term" value="P:phosphorelay signal transduction system"/>
    <property type="evidence" value="ECO:0007669"/>
    <property type="project" value="InterPro"/>
</dbReference>